<dbReference type="Proteomes" id="UP000289857">
    <property type="component" value="Unassembled WGS sequence"/>
</dbReference>
<comment type="caution">
    <text evidence="1">The sequence shown here is derived from an EMBL/GenBank/DDBJ whole genome shotgun (WGS) entry which is preliminary data.</text>
</comment>
<dbReference type="OrthoDB" id="680899at2"/>
<name>A0A4Q1K9A9_9FLAO</name>
<dbReference type="AlphaFoldDB" id="A0A4Q1K9A9"/>
<accession>A0A4Q1K9A9</accession>
<dbReference type="RefSeq" id="WP_129461430.1">
    <property type="nucleotide sequence ID" value="NZ_SBKN01000004.1"/>
</dbReference>
<reference evidence="2" key="1">
    <citation type="submission" date="2019-01" db="EMBL/GenBank/DDBJ databases">
        <title>Cytophagaceae bacterium strain CAR-16.</title>
        <authorList>
            <person name="Chen W.-M."/>
        </authorList>
    </citation>
    <scope>NUCLEOTIDE SEQUENCE [LARGE SCALE GENOMIC DNA]</scope>
    <source>
        <strain evidence="2">WWJ-16</strain>
    </source>
</reference>
<sequence length="91" mass="10658">MEEKRITLIKGSFQADEAFELLTKLMNYKIQFHQQDAFSKSIRNVAQTQHAQQRIIALQQALHEVQEFMKSGQTSDSTFKIYSEIHIEREA</sequence>
<proteinExistence type="predicted"/>
<dbReference type="EMBL" id="SBKN01000004">
    <property type="protein sequence ID" value="RXR22545.1"/>
    <property type="molecule type" value="Genomic_DNA"/>
</dbReference>
<protein>
    <submittedName>
        <fullName evidence="1">Uncharacterized protein</fullName>
    </submittedName>
</protein>
<evidence type="ECO:0000313" key="2">
    <source>
        <dbReference type="Proteomes" id="UP000289857"/>
    </source>
</evidence>
<evidence type="ECO:0000313" key="1">
    <source>
        <dbReference type="EMBL" id="RXR22545.1"/>
    </source>
</evidence>
<keyword evidence="2" id="KW-1185">Reference proteome</keyword>
<organism evidence="1 2">
    <name type="scientific">Flavobacterium stagni</name>
    <dbReference type="NCBI Taxonomy" id="2506421"/>
    <lineage>
        <taxon>Bacteria</taxon>
        <taxon>Pseudomonadati</taxon>
        <taxon>Bacteroidota</taxon>
        <taxon>Flavobacteriia</taxon>
        <taxon>Flavobacteriales</taxon>
        <taxon>Flavobacteriaceae</taxon>
        <taxon>Flavobacterium</taxon>
    </lineage>
</organism>
<gene>
    <name evidence="1" type="ORF">EQG61_08155</name>
</gene>